<proteinExistence type="predicted"/>
<dbReference type="EMBL" id="OBMQ01000002">
    <property type="protein sequence ID" value="SOB98784.1"/>
    <property type="molecule type" value="Genomic_DNA"/>
</dbReference>
<gene>
    <name evidence="1" type="ORF">SAMN05880501_10297</name>
</gene>
<reference evidence="2" key="1">
    <citation type="submission" date="2017-08" db="EMBL/GenBank/DDBJ databases">
        <authorList>
            <person name="Varghese N."/>
            <person name="Submissions S."/>
        </authorList>
    </citation>
    <scope>NUCLEOTIDE SEQUENCE [LARGE SCALE GENOMIC DNA]</scope>
    <source>
        <strain evidence="2">JC22</strain>
    </source>
</reference>
<protein>
    <submittedName>
        <fullName evidence="1">Uncharacterized protein</fullName>
    </submittedName>
</protein>
<organism evidence="1 2">
    <name type="scientific">Ureibacillus xyleni</name>
    <dbReference type="NCBI Taxonomy" id="614648"/>
    <lineage>
        <taxon>Bacteria</taxon>
        <taxon>Bacillati</taxon>
        <taxon>Bacillota</taxon>
        <taxon>Bacilli</taxon>
        <taxon>Bacillales</taxon>
        <taxon>Caryophanaceae</taxon>
        <taxon>Ureibacillus</taxon>
    </lineage>
</organism>
<evidence type="ECO:0000313" key="1">
    <source>
        <dbReference type="EMBL" id="SOB98784.1"/>
    </source>
</evidence>
<dbReference type="Proteomes" id="UP000219636">
    <property type="component" value="Unassembled WGS sequence"/>
</dbReference>
<name>A0A285S1P5_9BACL</name>
<keyword evidence="2" id="KW-1185">Reference proteome</keyword>
<evidence type="ECO:0000313" key="2">
    <source>
        <dbReference type="Proteomes" id="UP000219636"/>
    </source>
</evidence>
<dbReference type="AlphaFoldDB" id="A0A285S1P5"/>
<sequence>MFLIMFEMSEVYKLLEGKNNSYVKILYVYIGRRLIMNGYEYFKSLKLVEGAVWRPAIKSNVGSRASGVRVEHPNINDGGPCIGKYGRFHVFSRVPGKAYELLGAQYWVVDTETKEVRELPKGVTRAYLKGLFTVSE</sequence>
<accession>A0A285S1P5</accession>